<feature type="compositionally biased region" description="Polar residues" evidence="1">
    <location>
        <begin position="200"/>
        <end position="213"/>
    </location>
</feature>
<feature type="region of interest" description="Disordered" evidence="1">
    <location>
        <begin position="200"/>
        <end position="305"/>
    </location>
</feature>
<dbReference type="AlphaFoldDB" id="A0A7R8V495"/>
<dbReference type="EMBL" id="LR899014">
    <property type="protein sequence ID" value="CAD7092581.1"/>
    <property type="molecule type" value="Genomic_DNA"/>
</dbReference>
<feature type="region of interest" description="Disordered" evidence="1">
    <location>
        <begin position="1"/>
        <end position="165"/>
    </location>
</feature>
<feature type="compositionally biased region" description="Basic residues" evidence="1">
    <location>
        <begin position="76"/>
        <end position="99"/>
    </location>
</feature>
<feature type="compositionally biased region" description="Basic and acidic residues" evidence="1">
    <location>
        <begin position="541"/>
        <end position="558"/>
    </location>
</feature>
<feature type="region of interest" description="Disordered" evidence="1">
    <location>
        <begin position="380"/>
        <end position="445"/>
    </location>
</feature>
<organism evidence="2 3">
    <name type="scientific">Hermetia illucens</name>
    <name type="common">Black soldier fly</name>
    <dbReference type="NCBI Taxonomy" id="343691"/>
    <lineage>
        <taxon>Eukaryota</taxon>
        <taxon>Metazoa</taxon>
        <taxon>Ecdysozoa</taxon>
        <taxon>Arthropoda</taxon>
        <taxon>Hexapoda</taxon>
        <taxon>Insecta</taxon>
        <taxon>Pterygota</taxon>
        <taxon>Neoptera</taxon>
        <taxon>Endopterygota</taxon>
        <taxon>Diptera</taxon>
        <taxon>Brachycera</taxon>
        <taxon>Stratiomyomorpha</taxon>
        <taxon>Stratiomyidae</taxon>
        <taxon>Hermetiinae</taxon>
        <taxon>Hermetia</taxon>
    </lineage>
</organism>
<name>A0A7R8V495_HERIL</name>
<dbReference type="OrthoDB" id="6614499at2759"/>
<feature type="compositionally biased region" description="Low complexity" evidence="1">
    <location>
        <begin position="502"/>
        <end position="511"/>
    </location>
</feature>
<feature type="compositionally biased region" description="Basic and acidic residues" evidence="1">
    <location>
        <begin position="19"/>
        <end position="31"/>
    </location>
</feature>
<gene>
    <name evidence="2" type="ORF">HERILL_LOCUS14933</name>
</gene>
<feature type="compositionally biased region" description="Polar residues" evidence="1">
    <location>
        <begin position="646"/>
        <end position="657"/>
    </location>
</feature>
<keyword evidence="3" id="KW-1185">Reference proteome</keyword>
<feature type="compositionally biased region" description="Polar residues" evidence="1">
    <location>
        <begin position="521"/>
        <end position="532"/>
    </location>
</feature>
<reference evidence="2 3" key="1">
    <citation type="submission" date="2020-11" db="EMBL/GenBank/DDBJ databases">
        <authorList>
            <person name="Wallbank WR R."/>
            <person name="Pardo Diaz C."/>
            <person name="Kozak K."/>
            <person name="Martin S."/>
            <person name="Jiggins C."/>
            <person name="Moest M."/>
            <person name="Warren A I."/>
            <person name="Generalovic N T."/>
            <person name="Byers J.R.P. K."/>
            <person name="Montejo-Kovacevich G."/>
            <person name="Yen C E."/>
        </authorList>
    </citation>
    <scope>NUCLEOTIDE SEQUENCE [LARGE SCALE GENOMIC DNA]</scope>
</reference>
<proteinExistence type="predicted"/>
<feature type="region of interest" description="Disordered" evidence="1">
    <location>
        <begin position="327"/>
        <end position="347"/>
    </location>
</feature>
<feature type="compositionally biased region" description="Acidic residues" evidence="1">
    <location>
        <begin position="219"/>
        <end position="228"/>
    </location>
</feature>
<dbReference type="InParanoid" id="A0A7R8V495"/>
<evidence type="ECO:0000313" key="2">
    <source>
        <dbReference type="EMBL" id="CAD7092581.1"/>
    </source>
</evidence>
<feature type="compositionally biased region" description="Basic and acidic residues" evidence="1">
    <location>
        <begin position="470"/>
        <end position="498"/>
    </location>
</feature>
<feature type="region of interest" description="Disordered" evidence="1">
    <location>
        <begin position="470"/>
        <end position="578"/>
    </location>
</feature>
<accession>A0A7R8V495</accession>
<evidence type="ECO:0000313" key="3">
    <source>
        <dbReference type="Proteomes" id="UP000594454"/>
    </source>
</evidence>
<evidence type="ECO:0000256" key="1">
    <source>
        <dbReference type="SAM" id="MobiDB-lite"/>
    </source>
</evidence>
<sequence>MSNRKSTDVFTPRRSLRISKLEMSMKEEDLRTSLGGSAVASRTPRRPTLKPTNDEEERLSGPQSSEEHSSGGLPKNQKKRNKKSKKQKAKANQKRKQAKKLQTQDSNSDNAEEVQESKGSDEASESGVDNSPVDTNMLDDAEGEAPLMETVPSPVGVDMKPDGTNEISECADAVDILSHSPISSSTDREKVIDLVTPDLMQSESFPTIGNSPQKHPESDAADGEELPEEAERVLEETFELPHSETGLAEESACITDSDADNASEKATRMKSSVGEPRYSSTPAKRSLERRSTPLKPVTENSVEKVRTSDVALATPKQYILVTPLSANQPTKTPLKSALRRSRRSMSVDTGLNTTAKKGVMFHSPSNTTILIDEVDSIMKSKKKQPAVDGEEEEGKYVSVRRKRSLSLAETEDEKEFIKQLQPNNVDASHAKNTKRDPTPSSRVKLPNFAAIHQQQFEKMESIWDHVARKTERAKVLSSSKPKEDKSNLKGSQKKEVKQPGEATRPTAAPPKARQRIELSNIKVSNDVASKTGTKVLPNPNPKEDKEKLNGSLKKDVKRLNAPPKPINVPFKPRQGVTLSNNHATKPVLSKAIKTVALEARKKTLTTTKSTKPTEVEENKPRATTAPLHKTITAKPADRQKDHMSMYKSSGHSVSTILQDERKEQKGYVTGVRSNRRFMLQMQHRDRIK</sequence>
<protein>
    <submittedName>
        <fullName evidence="2">Uncharacterized protein</fullName>
    </submittedName>
</protein>
<feature type="region of interest" description="Disordered" evidence="1">
    <location>
        <begin position="645"/>
        <end position="669"/>
    </location>
</feature>
<dbReference type="Proteomes" id="UP000594454">
    <property type="component" value="Chromosome 6"/>
</dbReference>
<feature type="compositionally biased region" description="Basic and acidic residues" evidence="1">
    <location>
        <begin position="229"/>
        <end position="242"/>
    </location>
</feature>